<keyword evidence="3" id="KW-0121">Carboxypeptidase</keyword>
<proteinExistence type="inferred from homology"/>
<evidence type="ECO:0000256" key="5">
    <source>
        <dbReference type="ARBA" id="ARBA00022801"/>
    </source>
</evidence>
<evidence type="ECO:0000256" key="1">
    <source>
        <dbReference type="ARBA" id="ARBA00009431"/>
    </source>
</evidence>
<dbReference type="AlphaFoldDB" id="A0AAD7G507"/>
<dbReference type="PANTHER" id="PTHR11802:SF113">
    <property type="entry name" value="SERINE CARBOXYPEPTIDASE CTSA-4.1"/>
    <property type="match status" value="1"/>
</dbReference>
<dbReference type="InterPro" id="IPR001563">
    <property type="entry name" value="Peptidase_S10"/>
</dbReference>
<evidence type="ECO:0000256" key="6">
    <source>
        <dbReference type="ARBA" id="ARBA00023180"/>
    </source>
</evidence>
<reference evidence="7" key="1">
    <citation type="submission" date="2023-03" db="EMBL/GenBank/DDBJ databases">
        <title>Massive genome expansion in bonnet fungi (Mycena s.s.) driven by repeated elements and novel gene families across ecological guilds.</title>
        <authorList>
            <consortium name="Lawrence Berkeley National Laboratory"/>
            <person name="Harder C.B."/>
            <person name="Miyauchi S."/>
            <person name="Viragh M."/>
            <person name="Kuo A."/>
            <person name="Thoen E."/>
            <person name="Andreopoulos B."/>
            <person name="Lu D."/>
            <person name="Skrede I."/>
            <person name="Drula E."/>
            <person name="Henrissat B."/>
            <person name="Morin E."/>
            <person name="Kohler A."/>
            <person name="Barry K."/>
            <person name="LaButti K."/>
            <person name="Morin E."/>
            <person name="Salamov A."/>
            <person name="Lipzen A."/>
            <person name="Mereny Z."/>
            <person name="Hegedus B."/>
            <person name="Baldrian P."/>
            <person name="Stursova M."/>
            <person name="Weitz H."/>
            <person name="Taylor A."/>
            <person name="Grigoriev I.V."/>
            <person name="Nagy L.G."/>
            <person name="Martin F."/>
            <person name="Kauserud H."/>
        </authorList>
    </citation>
    <scope>NUCLEOTIDE SEQUENCE</scope>
    <source>
        <strain evidence="7">CBHHK067</strain>
    </source>
</reference>
<keyword evidence="8" id="KW-1185">Reference proteome</keyword>
<evidence type="ECO:0000313" key="7">
    <source>
        <dbReference type="EMBL" id="KAJ7668149.1"/>
    </source>
</evidence>
<dbReference type="PRINTS" id="PR00724">
    <property type="entry name" value="CRBOXYPTASEC"/>
</dbReference>
<dbReference type="Gene3D" id="3.40.50.1820">
    <property type="entry name" value="alpha/beta hydrolase"/>
    <property type="match status" value="1"/>
</dbReference>
<evidence type="ECO:0000256" key="4">
    <source>
        <dbReference type="ARBA" id="ARBA00022670"/>
    </source>
</evidence>
<dbReference type="GO" id="GO:0000324">
    <property type="term" value="C:fungal-type vacuole"/>
    <property type="evidence" value="ECO:0007669"/>
    <property type="project" value="TreeGrafter"/>
</dbReference>
<evidence type="ECO:0000256" key="2">
    <source>
        <dbReference type="ARBA" id="ARBA00012446"/>
    </source>
</evidence>
<comment type="similarity">
    <text evidence="1">Belongs to the peptidase S10 family.</text>
</comment>
<comment type="caution">
    <text evidence="7">The sequence shown here is derived from an EMBL/GenBank/DDBJ whole genome shotgun (WGS) entry which is preliminary data.</text>
</comment>
<evidence type="ECO:0000313" key="8">
    <source>
        <dbReference type="Proteomes" id="UP001221757"/>
    </source>
</evidence>
<dbReference type="SUPFAM" id="SSF53474">
    <property type="entry name" value="alpha/beta-Hydrolases"/>
    <property type="match status" value="1"/>
</dbReference>
<keyword evidence="5 7" id="KW-0378">Hydrolase</keyword>
<organism evidence="7 8">
    <name type="scientific">Mycena rosella</name>
    <name type="common">Pink bonnet</name>
    <name type="synonym">Agaricus rosellus</name>
    <dbReference type="NCBI Taxonomy" id="1033263"/>
    <lineage>
        <taxon>Eukaryota</taxon>
        <taxon>Fungi</taxon>
        <taxon>Dikarya</taxon>
        <taxon>Basidiomycota</taxon>
        <taxon>Agaricomycotina</taxon>
        <taxon>Agaricomycetes</taxon>
        <taxon>Agaricomycetidae</taxon>
        <taxon>Agaricales</taxon>
        <taxon>Marasmiineae</taxon>
        <taxon>Mycenaceae</taxon>
        <taxon>Mycena</taxon>
    </lineage>
</organism>
<keyword evidence="6" id="KW-0325">Glycoprotein</keyword>
<name>A0AAD7G507_MYCRO</name>
<gene>
    <name evidence="7" type="ORF">B0H17DRAFT_1088281</name>
</gene>
<keyword evidence="4" id="KW-0645">Protease</keyword>
<sequence>MMNPMSAQGPCLVVENGTIPNPNRWTEHFNLIALDHPISVGFSYGTMVNNSRSAAIDVYDFLQKFFRLFPHLVQNQFILSGGSYGGIYVPHIATVIYEQNIALAAGKGQPGAVHINLESMMVSNPVSDATSHFTWMLHMRCYNADMYNASTCAELFKILPTCLDSIQLAQQGPGWSVERHVAAQRTCHPLDAGDTHGTVIEDVRRKCYSEDPLGCLPPSFGWTEAFFRQDDIKDVLGIPEHVNFRILADDVTAEFRKYGDIIQPAYLLYEPLLTAGIRLLHYVGAQDANCAWPGVISFLKLLRSPFQDEFLYAPDVPWPTAEDATVRVIGEGAGNMTYILIAQGGHFVARDQPELVKSIVEHWVENVPFGSR</sequence>
<dbReference type="Pfam" id="PF00450">
    <property type="entry name" value="Peptidase_S10"/>
    <property type="match status" value="1"/>
</dbReference>
<protein>
    <recommendedName>
        <fullName evidence="2">carboxypeptidase C</fullName>
        <ecNumber evidence="2">3.4.16.5</ecNumber>
    </recommendedName>
</protein>
<dbReference type="EMBL" id="JARKIE010000197">
    <property type="protein sequence ID" value="KAJ7668149.1"/>
    <property type="molecule type" value="Genomic_DNA"/>
</dbReference>
<dbReference type="Proteomes" id="UP001221757">
    <property type="component" value="Unassembled WGS sequence"/>
</dbReference>
<dbReference type="GO" id="GO:0004185">
    <property type="term" value="F:serine-type carboxypeptidase activity"/>
    <property type="evidence" value="ECO:0007669"/>
    <property type="project" value="UniProtKB-EC"/>
</dbReference>
<evidence type="ECO:0000256" key="3">
    <source>
        <dbReference type="ARBA" id="ARBA00022645"/>
    </source>
</evidence>
<dbReference type="PANTHER" id="PTHR11802">
    <property type="entry name" value="SERINE PROTEASE FAMILY S10 SERINE CARBOXYPEPTIDASE"/>
    <property type="match status" value="1"/>
</dbReference>
<dbReference type="GO" id="GO:0006508">
    <property type="term" value="P:proteolysis"/>
    <property type="evidence" value="ECO:0007669"/>
    <property type="project" value="UniProtKB-KW"/>
</dbReference>
<accession>A0AAD7G507</accession>
<dbReference type="EC" id="3.4.16.5" evidence="2"/>
<dbReference type="Gene3D" id="1.10.287.410">
    <property type="match status" value="1"/>
</dbReference>
<dbReference type="InterPro" id="IPR029058">
    <property type="entry name" value="AB_hydrolase_fold"/>
</dbReference>